<feature type="compositionally biased region" description="Polar residues" evidence="1">
    <location>
        <begin position="879"/>
        <end position="890"/>
    </location>
</feature>
<comment type="caution">
    <text evidence="5">The sequence shown here is derived from an EMBL/GenBank/DDBJ whole genome shotgun (WGS) entry which is preliminary data.</text>
</comment>
<evidence type="ECO:0000259" key="3">
    <source>
        <dbReference type="Pfam" id="PF20639"/>
    </source>
</evidence>
<dbReference type="EMBL" id="VXIT01000015">
    <property type="protein sequence ID" value="KAA6407942.1"/>
    <property type="molecule type" value="Genomic_DNA"/>
</dbReference>
<gene>
    <name evidence="5" type="ORF">FRX48_08293</name>
</gene>
<dbReference type="GO" id="GO:0070860">
    <property type="term" value="C:RNA polymerase I core factor complex"/>
    <property type="evidence" value="ECO:0007669"/>
    <property type="project" value="TreeGrafter"/>
</dbReference>
<dbReference type="InterPro" id="IPR048535">
    <property type="entry name" value="RRN6_beta-prop"/>
</dbReference>
<feature type="compositionally biased region" description="Polar residues" evidence="1">
    <location>
        <begin position="972"/>
        <end position="982"/>
    </location>
</feature>
<dbReference type="Pfam" id="PF20640">
    <property type="entry name" value="Rrn6_HB"/>
    <property type="match status" value="1"/>
</dbReference>
<dbReference type="Pfam" id="PF20639">
    <property type="entry name" value="Rrn6_K-rich"/>
    <property type="match status" value="1"/>
</dbReference>
<feature type="region of interest" description="Disordered" evidence="1">
    <location>
        <begin position="820"/>
        <end position="896"/>
    </location>
</feature>
<evidence type="ECO:0000259" key="4">
    <source>
        <dbReference type="Pfam" id="PF20640"/>
    </source>
</evidence>
<dbReference type="PANTHER" id="PTHR28221">
    <property type="entry name" value="RNA POLYMERASE I-SPECIFIC TRANSCRIPTION INITIATION FACTOR RRN6"/>
    <property type="match status" value="1"/>
</dbReference>
<dbReference type="GO" id="GO:0001163">
    <property type="term" value="F:RNA polymerase I transcription regulatory region sequence-specific DNA binding"/>
    <property type="evidence" value="ECO:0007669"/>
    <property type="project" value="TreeGrafter"/>
</dbReference>
<dbReference type="InterPro" id="IPR048537">
    <property type="entry name" value="RRN6_HB"/>
</dbReference>
<dbReference type="GO" id="GO:0001179">
    <property type="term" value="F:RNA polymerase I general transcription initiation factor binding"/>
    <property type="evidence" value="ECO:0007669"/>
    <property type="project" value="TreeGrafter"/>
</dbReference>
<evidence type="ECO:0000256" key="1">
    <source>
        <dbReference type="SAM" id="MobiDB-lite"/>
    </source>
</evidence>
<organism evidence="5 6">
    <name type="scientific">Lasallia pustulata</name>
    <dbReference type="NCBI Taxonomy" id="136370"/>
    <lineage>
        <taxon>Eukaryota</taxon>
        <taxon>Fungi</taxon>
        <taxon>Dikarya</taxon>
        <taxon>Ascomycota</taxon>
        <taxon>Pezizomycotina</taxon>
        <taxon>Lecanoromycetes</taxon>
        <taxon>OSLEUM clade</taxon>
        <taxon>Umbilicariomycetidae</taxon>
        <taxon>Umbilicariales</taxon>
        <taxon>Umbilicariaceae</taxon>
        <taxon>Lasallia</taxon>
    </lineage>
</organism>
<feature type="domain" description="RRN6 helical bundle" evidence="4">
    <location>
        <begin position="576"/>
        <end position="794"/>
    </location>
</feature>
<proteinExistence type="predicted"/>
<name>A0A5M8PH30_9LECA</name>
<feature type="domain" description="RRN6 beta-propeller" evidence="2">
    <location>
        <begin position="105"/>
        <end position="471"/>
    </location>
</feature>
<dbReference type="AlphaFoldDB" id="A0A5M8PH30"/>
<dbReference type="Pfam" id="PF10214">
    <property type="entry name" value="Rrn6_beta-prop"/>
    <property type="match status" value="1"/>
</dbReference>
<sequence>MTEPRRADLTYGQLGEVVYDIGNQEWRFARRPGIVRQILPVGESTVTIKPSTEISFPQSIHSAVERVRDIKELTGAYPELVPSISLLPHLTLASEAIIIATSTHDPAVSQLLVFGKAADLDNQRSGARTVSIAAIASGEAGEAVRLVRLSHDYLRWPDHRSIGLKTQTLAGGDQGWWIGRGSPIQQLCFAEAEGEPSTWLAIRYAGATTILRPLLRRLPVPATFLNGPGSSRKCFPSSRIDANPILSLPVGLTGGAPHADVSFNPYYQRQFAIVDQCGQWTIWNIEGQHRRRHLWHATAGPKGQIRAVSDDDAVKPGAPADATHDGWGAILWAASINTIVVADRRTLATFYVKARPQRLATPIPYGDMDGDWILDLKRSPLDDSQLFVVTSSRVLCLRIRRSDPIEDGKDIEIGAEILYSTRHFRDQEDTSLRLQLLSDDGYLIALLYSRLATLCTAFHIPASSSISDPSIIPLSVTAQDGTSQDMTTVNKLMRPSTLAFRPVRFENRGTSDPSGPGLGYVQRGASFYKLFGLYNDMSLSEGLYSTTSDFPALAIPPPEAEKRSDTKKSSAKVGNDDWIVADGLAVDDFHDDCLKLLPSMSRLSPAIGKTIQPRQEDQWTVNLEWLYEELERRLTIASTSESTKLHSVRSFEDCLEDLDGTIRDMSVKGQRGMESLSSLLDVEVLLNDVDRASTELQDFITSIRRVVADAEENDAIDKVPLSSRPVTLLTTETSYALFRPMDDGEERNLGDLSDAYNKLLHSWISPLASTVPGKVRIGIEKRLRKIVAQLCFASFGVRLEPRPGSWKQSDGQDAMDLAKVTLPVRGKGTAAGSSERGKGKSRETSTTPQPMPSVSRGGGLMSDSAQLEAPLPTPGPTPSLHSRNSISSQDGPDKPACERLRNLTRLTAQAPLPASMTKLLSHWTVGMDPANYDWDARRRVLATGSDTEGTGDEGQVKRRQGMERRLKRQRQDSIGTWSQPQAASMWGGQPEAARGTPSRSQIQVTEGSLFPVSEVEPGRYGSRQAIGAKATKRHKHGF</sequence>
<dbReference type="InterPro" id="IPR048536">
    <property type="entry name" value="Rrn6_K-rich"/>
</dbReference>
<evidence type="ECO:0000259" key="2">
    <source>
        <dbReference type="Pfam" id="PF10214"/>
    </source>
</evidence>
<protein>
    <recommendedName>
        <fullName evidence="7">RNA polymerase I-specific transcription initiation factor RRN6-like protein</fullName>
    </recommendedName>
</protein>
<reference evidence="5 6" key="1">
    <citation type="submission" date="2019-09" db="EMBL/GenBank/DDBJ databases">
        <title>The hologenome of the rock-dwelling lichen Lasallia pustulata.</title>
        <authorList>
            <person name="Greshake Tzovaras B."/>
            <person name="Segers F."/>
            <person name="Bicker A."/>
            <person name="Dal Grande F."/>
            <person name="Otte J."/>
            <person name="Hankeln T."/>
            <person name="Schmitt I."/>
            <person name="Ebersberger I."/>
        </authorList>
    </citation>
    <scope>NUCLEOTIDE SEQUENCE [LARGE SCALE GENOMIC DNA]</scope>
    <source>
        <strain evidence="5">A1-1</strain>
    </source>
</reference>
<dbReference type="GO" id="GO:0042790">
    <property type="term" value="P:nucleolar large rRNA transcription by RNA polymerase I"/>
    <property type="evidence" value="ECO:0007669"/>
    <property type="project" value="TreeGrafter"/>
</dbReference>
<dbReference type="Proteomes" id="UP000324767">
    <property type="component" value="Unassembled WGS sequence"/>
</dbReference>
<dbReference type="OrthoDB" id="4090074at2759"/>
<evidence type="ECO:0000313" key="5">
    <source>
        <dbReference type="EMBL" id="KAA6407942.1"/>
    </source>
</evidence>
<accession>A0A5M8PH30</accession>
<evidence type="ECO:0008006" key="7">
    <source>
        <dbReference type="Google" id="ProtNLM"/>
    </source>
</evidence>
<feature type="domain" description="RRN6 K-rich C-terminal" evidence="3">
    <location>
        <begin position="918"/>
        <end position="1038"/>
    </location>
</feature>
<feature type="region of interest" description="Disordered" evidence="1">
    <location>
        <begin position="967"/>
        <end position="1004"/>
    </location>
</feature>
<dbReference type="PANTHER" id="PTHR28221:SF2">
    <property type="entry name" value="RNA POLYMERASE I-SPECIFIC TRANSCRIPTION INITIATION FACTOR RRN6"/>
    <property type="match status" value="1"/>
</dbReference>
<evidence type="ECO:0000313" key="6">
    <source>
        <dbReference type="Proteomes" id="UP000324767"/>
    </source>
</evidence>
<dbReference type="InterPro" id="IPR019350">
    <property type="entry name" value="RNA_pol_I-sp_TIF_RRN6-like"/>
</dbReference>